<feature type="compositionally biased region" description="Basic residues" evidence="1">
    <location>
        <begin position="94"/>
        <end position="103"/>
    </location>
</feature>
<organism evidence="3 4">
    <name type="scientific">Datura stramonium</name>
    <name type="common">Jimsonweed</name>
    <name type="synonym">Common thornapple</name>
    <dbReference type="NCBI Taxonomy" id="4076"/>
    <lineage>
        <taxon>Eukaryota</taxon>
        <taxon>Viridiplantae</taxon>
        <taxon>Streptophyta</taxon>
        <taxon>Embryophyta</taxon>
        <taxon>Tracheophyta</taxon>
        <taxon>Spermatophyta</taxon>
        <taxon>Magnoliopsida</taxon>
        <taxon>eudicotyledons</taxon>
        <taxon>Gunneridae</taxon>
        <taxon>Pentapetalae</taxon>
        <taxon>asterids</taxon>
        <taxon>lamiids</taxon>
        <taxon>Solanales</taxon>
        <taxon>Solanaceae</taxon>
        <taxon>Solanoideae</taxon>
        <taxon>Datureae</taxon>
        <taxon>Datura</taxon>
    </lineage>
</organism>
<feature type="compositionally biased region" description="Basic and acidic residues" evidence="1">
    <location>
        <begin position="67"/>
        <end position="93"/>
    </location>
</feature>
<sequence length="103" mass="11897">MEGFYWAVQLCCCGVVLLFVVDERERVVTRRGRLVDGGERERGRLVDRDEREDDVGLWLFAGEGSGGDDKETKGRKWENKRESGGRSLPEKMERTKHRVAVVW</sequence>
<feature type="region of interest" description="Disordered" evidence="1">
    <location>
        <begin position="59"/>
        <end position="103"/>
    </location>
</feature>
<keyword evidence="2" id="KW-0812">Transmembrane</keyword>
<evidence type="ECO:0000256" key="2">
    <source>
        <dbReference type="SAM" id="Phobius"/>
    </source>
</evidence>
<comment type="caution">
    <text evidence="3">The sequence shown here is derived from an EMBL/GenBank/DDBJ whole genome shotgun (WGS) entry which is preliminary data.</text>
</comment>
<keyword evidence="2" id="KW-0472">Membrane</keyword>
<protein>
    <submittedName>
        <fullName evidence="3">Uncharacterized protein</fullName>
    </submittedName>
</protein>
<keyword evidence="2" id="KW-1133">Transmembrane helix</keyword>
<evidence type="ECO:0000313" key="3">
    <source>
        <dbReference type="EMBL" id="MCD7448766.1"/>
    </source>
</evidence>
<evidence type="ECO:0000256" key="1">
    <source>
        <dbReference type="SAM" id="MobiDB-lite"/>
    </source>
</evidence>
<proteinExistence type="predicted"/>
<keyword evidence="4" id="KW-1185">Reference proteome</keyword>
<gene>
    <name evidence="3" type="ORF">HAX54_045980</name>
</gene>
<feature type="transmembrane region" description="Helical" evidence="2">
    <location>
        <begin position="6"/>
        <end position="21"/>
    </location>
</feature>
<reference evidence="3 4" key="1">
    <citation type="journal article" date="2021" name="BMC Genomics">
        <title>Datura genome reveals duplications of psychoactive alkaloid biosynthetic genes and high mutation rate following tissue culture.</title>
        <authorList>
            <person name="Rajewski A."/>
            <person name="Carter-House D."/>
            <person name="Stajich J."/>
            <person name="Litt A."/>
        </authorList>
    </citation>
    <scope>NUCLEOTIDE SEQUENCE [LARGE SCALE GENOMIC DNA]</scope>
    <source>
        <strain evidence="3">AR-01</strain>
    </source>
</reference>
<dbReference type="Proteomes" id="UP000823775">
    <property type="component" value="Unassembled WGS sequence"/>
</dbReference>
<dbReference type="EMBL" id="JACEIK010000072">
    <property type="protein sequence ID" value="MCD7448766.1"/>
    <property type="molecule type" value="Genomic_DNA"/>
</dbReference>
<name>A0ABS8RRA0_DATST</name>
<evidence type="ECO:0000313" key="4">
    <source>
        <dbReference type="Proteomes" id="UP000823775"/>
    </source>
</evidence>
<accession>A0ABS8RRA0</accession>